<keyword evidence="2" id="KW-1185">Reference proteome</keyword>
<protein>
    <submittedName>
        <fullName evidence="1">Uncharacterized protein</fullName>
    </submittedName>
</protein>
<dbReference type="AlphaFoldDB" id="A0A923N4E8"/>
<reference evidence="1" key="1">
    <citation type="submission" date="2020-08" db="EMBL/GenBank/DDBJ databases">
        <title>Pontibacter sp. SD6 16S ribosomal RNA gene Genome sequencing and assembly.</title>
        <authorList>
            <person name="Kang M."/>
        </authorList>
    </citation>
    <scope>NUCLEOTIDE SEQUENCE</scope>
    <source>
        <strain evidence="1">SD6</strain>
    </source>
</reference>
<name>A0A923N4E8_9BACT</name>
<dbReference type="Proteomes" id="UP000603640">
    <property type="component" value="Unassembled WGS sequence"/>
</dbReference>
<dbReference type="RefSeq" id="WP_187065529.1">
    <property type="nucleotide sequence ID" value="NZ_JACRVF010000001.1"/>
</dbReference>
<evidence type="ECO:0000313" key="2">
    <source>
        <dbReference type="Proteomes" id="UP000603640"/>
    </source>
</evidence>
<proteinExistence type="predicted"/>
<comment type="caution">
    <text evidence="1">The sequence shown here is derived from an EMBL/GenBank/DDBJ whole genome shotgun (WGS) entry which is preliminary data.</text>
</comment>
<evidence type="ECO:0000313" key="1">
    <source>
        <dbReference type="EMBL" id="MBC5991527.1"/>
    </source>
</evidence>
<accession>A0A923N4E8</accession>
<dbReference type="EMBL" id="JACRVF010000001">
    <property type="protein sequence ID" value="MBC5991527.1"/>
    <property type="molecule type" value="Genomic_DNA"/>
</dbReference>
<gene>
    <name evidence="1" type="ORF">H8S84_01605</name>
</gene>
<sequence>MISYELQQPVPSQAILARYLFVLLNYLLRECHVLLKVGGLILYSIPAKRKALIAA</sequence>
<organism evidence="1 2">
    <name type="scientific">Pontibacter cellulosilyticus</name>
    <dbReference type="NCBI Taxonomy" id="1720253"/>
    <lineage>
        <taxon>Bacteria</taxon>
        <taxon>Pseudomonadati</taxon>
        <taxon>Bacteroidota</taxon>
        <taxon>Cytophagia</taxon>
        <taxon>Cytophagales</taxon>
        <taxon>Hymenobacteraceae</taxon>
        <taxon>Pontibacter</taxon>
    </lineage>
</organism>